<feature type="region of interest" description="Disordered" evidence="7">
    <location>
        <begin position="554"/>
        <end position="577"/>
    </location>
</feature>
<dbReference type="GO" id="GO:0042910">
    <property type="term" value="F:xenobiotic transmembrane transporter activity"/>
    <property type="evidence" value="ECO:0007669"/>
    <property type="project" value="InterPro"/>
</dbReference>
<feature type="transmembrane region" description="Helical" evidence="6">
    <location>
        <begin position="591"/>
        <end position="610"/>
    </location>
</feature>
<evidence type="ECO:0000256" key="3">
    <source>
        <dbReference type="ARBA" id="ARBA00022692"/>
    </source>
</evidence>
<dbReference type="PANTHER" id="PTHR11206">
    <property type="entry name" value="MULTIDRUG RESISTANCE PROTEIN"/>
    <property type="match status" value="1"/>
</dbReference>
<dbReference type="InterPro" id="IPR002528">
    <property type="entry name" value="MATE_fam"/>
</dbReference>
<evidence type="ECO:0000256" key="5">
    <source>
        <dbReference type="ARBA" id="ARBA00023136"/>
    </source>
</evidence>
<feature type="transmembrane region" description="Helical" evidence="6">
    <location>
        <begin position="284"/>
        <end position="303"/>
    </location>
</feature>
<evidence type="ECO:0000256" key="4">
    <source>
        <dbReference type="ARBA" id="ARBA00022989"/>
    </source>
</evidence>
<keyword evidence="3 6" id="KW-0812">Transmembrane</keyword>
<dbReference type="InterPro" id="IPR045069">
    <property type="entry name" value="MATE_euk"/>
</dbReference>
<evidence type="ECO:0000256" key="2">
    <source>
        <dbReference type="ARBA" id="ARBA00010199"/>
    </source>
</evidence>
<comment type="caution">
    <text evidence="6">Lacks conserved residue(s) required for the propagation of feature annotation.</text>
</comment>
<comment type="subcellular location">
    <subcellularLocation>
        <location evidence="1">Membrane</location>
        <topology evidence="1">Multi-pass membrane protein</topology>
    </subcellularLocation>
</comment>
<name>A0A5C6P8Y7_9TELE</name>
<sequence>MCNLKNLNHFSSRDPADLVMDSGSAAGESDAKKDNSEQDDGDATRSKLLCRWLPPMYREELYHTMKLTGPMAISRLLEISIKFVTSVFCGHIGSAQLGGFTLAFAAINVTTVSMGFGLVRACDTFISQTFGGQNMKRVGVIVQRSSLILFLFCFLCWAVLLNFSNIMLLLHQDEKLVRIANVYVVAYLPAIPAVLLRELQSSYLQNQGITLPQMFCSMATNVFNVISNYVLIYSLQLGGTGSSITNSLSDIVSCLLLFGFIRWKKLHVETWDGWSMECLQEWGAYMKLAVPCALVMCFDWWIFEIVSVLAGVFGEAVLAAQHVLYQITLVKSMVSIAISAAACVRVGNALGAGDTERAVVSGKVALLSAGTVAVVQGIIIAVIKPYVGYIFTSDQNIVATVSQILTLNIFAAFFEELLLVSTGICLGSGLQAIVAFANMICYYVIGLAVGTPLMFVAQMSLFGLLAGVWTGILLESLFFLGLFYKIDWKKITKKAQKRAGVPAEGAPVSVAQGDGVVPDSDCQNTADCDSVGVPKAEGYTLVSTQELKVYQEDEGNNADAGPPDGDAEQSNTGSRPNAPLSVPQLLLRRGLAVLVVVLILVLGVALHVAFPVPEPTILLLANGTMSENKTLPLHH</sequence>
<feature type="transmembrane region" description="Helical" evidence="6">
    <location>
        <begin position="323"/>
        <end position="344"/>
    </location>
</feature>
<accession>A0A5C6P8Y7</accession>
<dbReference type="NCBIfam" id="TIGR00797">
    <property type="entry name" value="matE"/>
    <property type="match status" value="1"/>
</dbReference>
<evidence type="ECO:0000256" key="7">
    <source>
        <dbReference type="SAM" id="MobiDB-lite"/>
    </source>
</evidence>
<keyword evidence="4 6" id="KW-1133">Transmembrane helix</keyword>
<dbReference type="GO" id="GO:1990961">
    <property type="term" value="P:xenobiotic detoxification by transmembrane export across the plasma membrane"/>
    <property type="evidence" value="ECO:0007669"/>
    <property type="project" value="InterPro"/>
</dbReference>
<gene>
    <name evidence="8" type="ORF">D4764_14G0006930</name>
</gene>
<organism evidence="8 9">
    <name type="scientific">Takifugu flavidus</name>
    <name type="common">sansaifugu</name>
    <dbReference type="NCBI Taxonomy" id="433684"/>
    <lineage>
        <taxon>Eukaryota</taxon>
        <taxon>Metazoa</taxon>
        <taxon>Chordata</taxon>
        <taxon>Craniata</taxon>
        <taxon>Vertebrata</taxon>
        <taxon>Euteleostomi</taxon>
        <taxon>Actinopterygii</taxon>
        <taxon>Neopterygii</taxon>
        <taxon>Teleostei</taxon>
        <taxon>Neoteleostei</taxon>
        <taxon>Acanthomorphata</taxon>
        <taxon>Eupercaria</taxon>
        <taxon>Tetraodontiformes</taxon>
        <taxon>Tetradontoidea</taxon>
        <taxon>Tetraodontidae</taxon>
        <taxon>Takifugu</taxon>
    </lineage>
</organism>
<feature type="transmembrane region" description="Helical" evidence="6">
    <location>
        <begin position="461"/>
        <end position="484"/>
    </location>
</feature>
<evidence type="ECO:0000313" key="9">
    <source>
        <dbReference type="Proteomes" id="UP000324091"/>
    </source>
</evidence>
<comment type="similarity">
    <text evidence="2 6">Belongs to the multi antimicrobial extrusion (MATE) (TC 2.A.66.1) family.</text>
</comment>
<feature type="transmembrane region" description="Helical" evidence="6">
    <location>
        <begin position="147"/>
        <end position="170"/>
    </location>
</feature>
<dbReference type="GO" id="GO:0015297">
    <property type="term" value="F:antiporter activity"/>
    <property type="evidence" value="ECO:0007669"/>
    <property type="project" value="InterPro"/>
</dbReference>
<protein>
    <recommendedName>
        <fullName evidence="6">Multidrug and toxin extrusion protein</fullName>
    </recommendedName>
</protein>
<feature type="transmembrane region" description="Helical" evidence="6">
    <location>
        <begin position="176"/>
        <end position="196"/>
    </location>
</feature>
<keyword evidence="5 6" id="KW-0472">Membrane</keyword>
<dbReference type="Proteomes" id="UP000324091">
    <property type="component" value="Chromosome 14"/>
</dbReference>
<proteinExistence type="inferred from homology"/>
<dbReference type="AlphaFoldDB" id="A0A5C6P8Y7"/>
<dbReference type="Pfam" id="PF01554">
    <property type="entry name" value="MatE"/>
    <property type="match status" value="2"/>
</dbReference>
<keyword evidence="9" id="KW-1185">Reference proteome</keyword>
<dbReference type="EMBL" id="RHFK02000006">
    <property type="protein sequence ID" value="TWW74690.1"/>
    <property type="molecule type" value="Genomic_DNA"/>
</dbReference>
<dbReference type="GO" id="GO:0016020">
    <property type="term" value="C:membrane"/>
    <property type="evidence" value="ECO:0007669"/>
    <property type="project" value="UniProtKB-SubCell"/>
</dbReference>
<evidence type="ECO:0000313" key="8">
    <source>
        <dbReference type="EMBL" id="TWW74690.1"/>
    </source>
</evidence>
<comment type="caution">
    <text evidence="8">The sequence shown here is derived from an EMBL/GenBank/DDBJ whole genome shotgun (WGS) entry which is preliminary data.</text>
</comment>
<feature type="transmembrane region" description="Helical" evidence="6">
    <location>
        <begin position="364"/>
        <end position="391"/>
    </location>
</feature>
<evidence type="ECO:0000256" key="1">
    <source>
        <dbReference type="ARBA" id="ARBA00004141"/>
    </source>
</evidence>
<feature type="transmembrane region" description="Helical" evidence="6">
    <location>
        <begin position="432"/>
        <end position="455"/>
    </location>
</feature>
<evidence type="ECO:0000256" key="6">
    <source>
        <dbReference type="RuleBase" id="RU004914"/>
    </source>
</evidence>
<dbReference type="CDD" id="cd13132">
    <property type="entry name" value="MATE_eukaryotic"/>
    <property type="match status" value="1"/>
</dbReference>
<reference evidence="8 9" key="1">
    <citation type="submission" date="2019-04" db="EMBL/GenBank/DDBJ databases">
        <title>Chromosome genome assembly for Takifugu flavidus.</title>
        <authorList>
            <person name="Xiao S."/>
        </authorList>
    </citation>
    <scope>NUCLEOTIDE SEQUENCE [LARGE SCALE GENOMIC DNA]</scope>
    <source>
        <strain evidence="8">HTHZ2018</strain>
        <tissue evidence="8">Muscle</tissue>
    </source>
</reference>
<feature type="region of interest" description="Disordered" evidence="7">
    <location>
        <begin position="21"/>
        <end position="42"/>
    </location>
</feature>
<feature type="transmembrane region" description="Helical" evidence="6">
    <location>
        <begin position="397"/>
        <end position="420"/>
    </location>
</feature>